<dbReference type="EMBL" id="MU267590">
    <property type="protein sequence ID" value="KAH7916629.1"/>
    <property type="molecule type" value="Genomic_DNA"/>
</dbReference>
<comment type="caution">
    <text evidence="1">The sequence shown here is derived from an EMBL/GenBank/DDBJ whole genome shotgun (WGS) entry which is preliminary data.</text>
</comment>
<name>A0ACB8ATW9_9AGAM</name>
<accession>A0ACB8ATW9</accession>
<dbReference type="Proteomes" id="UP000790377">
    <property type="component" value="Unassembled WGS sequence"/>
</dbReference>
<proteinExistence type="predicted"/>
<evidence type="ECO:0000313" key="1">
    <source>
        <dbReference type="EMBL" id="KAH7916629.1"/>
    </source>
</evidence>
<gene>
    <name evidence="1" type="ORF">BJ138DRAFT_292760</name>
</gene>
<reference evidence="1" key="1">
    <citation type="journal article" date="2021" name="New Phytol.">
        <title>Evolutionary innovations through gain and loss of genes in the ectomycorrhizal Boletales.</title>
        <authorList>
            <person name="Wu G."/>
            <person name="Miyauchi S."/>
            <person name="Morin E."/>
            <person name="Kuo A."/>
            <person name="Drula E."/>
            <person name="Varga T."/>
            <person name="Kohler A."/>
            <person name="Feng B."/>
            <person name="Cao Y."/>
            <person name="Lipzen A."/>
            <person name="Daum C."/>
            <person name="Hundley H."/>
            <person name="Pangilinan J."/>
            <person name="Johnson J."/>
            <person name="Barry K."/>
            <person name="LaButti K."/>
            <person name="Ng V."/>
            <person name="Ahrendt S."/>
            <person name="Min B."/>
            <person name="Choi I.G."/>
            <person name="Park H."/>
            <person name="Plett J.M."/>
            <person name="Magnuson J."/>
            <person name="Spatafora J.W."/>
            <person name="Nagy L.G."/>
            <person name="Henrissat B."/>
            <person name="Grigoriev I.V."/>
            <person name="Yang Z.L."/>
            <person name="Xu J."/>
            <person name="Martin F.M."/>
        </authorList>
    </citation>
    <scope>NUCLEOTIDE SEQUENCE</scope>
    <source>
        <strain evidence="1">ATCC 28755</strain>
    </source>
</reference>
<organism evidence="1 2">
    <name type="scientific">Hygrophoropsis aurantiaca</name>
    <dbReference type="NCBI Taxonomy" id="72124"/>
    <lineage>
        <taxon>Eukaryota</taxon>
        <taxon>Fungi</taxon>
        <taxon>Dikarya</taxon>
        <taxon>Basidiomycota</taxon>
        <taxon>Agaricomycotina</taxon>
        <taxon>Agaricomycetes</taxon>
        <taxon>Agaricomycetidae</taxon>
        <taxon>Boletales</taxon>
        <taxon>Coniophorineae</taxon>
        <taxon>Hygrophoropsidaceae</taxon>
        <taxon>Hygrophoropsis</taxon>
    </lineage>
</organism>
<evidence type="ECO:0000313" key="2">
    <source>
        <dbReference type="Proteomes" id="UP000790377"/>
    </source>
</evidence>
<keyword evidence="2" id="KW-1185">Reference proteome</keyword>
<sequence length="252" mass="28186">MSGATATPNIVLYDIPGKLEGYPWSPNTMKTRYSLGYKGIPFSTEWIEFPDIEVRMKAIRAKPTSQQDGKDRYTLPTIHDTSTGAIISDSLAIAQYLDETYPDTPALLPAGKSEVAALIMGLRSALTAASASDLLFIFVKATEALNPASQEYYKRAKEEKYGVAWAKFPPAAEEKDWEALEKGWNAVDKWYEKHDGKFLLGDEPCFANFSVGALLKWCSLVFTADEWNRIQGWHGGRWASLLVWLEPYFVLG</sequence>
<protein>
    <submittedName>
        <fullName evidence="1">Uncharacterized protein</fullName>
    </submittedName>
</protein>